<comment type="caution">
    <text evidence="1">The sequence shown here is derived from an EMBL/GenBank/DDBJ whole genome shotgun (WGS) entry which is preliminary data.</text>
</comment>
<dbReference type="Proteomes" id="UP001564408">
    <property type="component" value="Unassembled WGS sequence"/>
</dbReference>
<dbReference type="RefSeq" id="WP_369668420.1">
    <property type="nucleotide sequence ID" value="NZ_JBDKXB010000037.1"/>
</dbReference>
<dbReference type="EMBL" id="JBDKXB010000037">
    <property type="protein sequence ID" value="MEY6434037.1"/>
    <property type="molecule type" value="Genomic_DNA"/>
</dbReference>
<evidence type="ECO:0000313" key="2">
    <source>
        <dbReference type="Proteomes" id="UP001564408"/>
    </source>
</evidence>
<organism evidence="1 2">
    <name type="scientific">Thioalkalicoccus limnaeus</name>
    <dbReference type="NCBI Taxonomy" id="120681"/>
    <lineage>
        <taxon>Bacteria</taxon>
        <taxon>Pseudomonadati</taxon>
        <taxon>Pseudomonadota</taxon>
        <taxon>Gammaproteobacteria</taxon>
        <taxon>Chromatiales</taxon>
        <taxon>Chromatiaceae</taxon>
        <taxon>Thioalkalicoccus</taxon>
    </lineage>
</organism>
<proteinExistence type="predicted"/>
<evidence type="ECO:0000313" key="1">
    <source>
        <dbReference type="EMBL" id="MEY6434037.1"/>
    </source>
</evidence>
<sequence>MANRTPMTTAGLSAPGSTANAILQTATKPDRLSPQYSAWIEQQDFLAFLRAGRCSEEVVLYAGLTHCFLYGIAVPSSAVTAVDVDDLLGWSCNPFSTWGLCHGYREGASERQMWIEPPLSSCGSKTLELGEQLLFIREFDGHRDDRTYVELSQKPVKTKSMVGESGWANSAQSLLRKLSVA</sequence>
<gene>
    <name evidence="1" type="ORF">ABC977_16655</name>
</gene>
<accession>A0ABV4BL73</accession>
<reference evidence="1 2" key="1">
    <citation type="submission" date="2024-05" db="EMBL/GenBank/DDBJ databases">
        <title>Genome Sequence and Characterization of the New Strain Purple Sulfur Bacterium of Genus Thioalkalicoccus.</title>
        <authorList>
            <person name="Bryantseva I.A."/>
            <person name="Kyndt J.A."/>
            <person name="Imhoff J.F."/>
        </authorList>
    </citation>
    <scope>NUCLEOTIDE SEQUENCE [LARGE SCALE GENOMIC DNA]</scope>
    <source>
        <strain evidence="1 2">Um2</strain>
    </source>
</reference>
<protein>
    <submittedName>
        <fullName evidence="1">Uncharacterized protein</fullName>
    </submittedName>
</protein>
<name>A0ABV4BL73_9GAMM</name>
<keyword evidence="2" id="KW-1185">Reference proteome</keyword>